<dbReference type="EMBL" id="OBEJ01000001">
    <property type="protein sequence ID" value="SNZ04502.1"/>
    <property type="molecule type" value="Genomic_DNA"/>
</dbReference>
<evidence type="ECO:0000313" key="1">
    <source>
        <dbReference type="EMBL" id="SNZ04502.1"/>
    </source>
</evidence>
<dbReference type="AlphaFoldDB" id="A0A285N4X5"/>
<keyword evidence="2" id="KW-1185">Reference proteome</keyword>
<accession>A0A285N4X5</accession>
<proteinExistence type="predicted"/>
<name>A0A285N4X5_NATPI</name>
<sequence length="90" mass="9799">MSPTVNELRNQIRVAVDRFEREGSAGFTKEDLAAICAAVDHDVGAKPFPPTAEMRAAIRERVDDLDADTEGQKALRKAELETLAASLDDT</sequence>
<dbReference type="Proteomes" id="UP000219453">
    <property type="component" value="Unassembled WGS sequence"/>
</dbReference>
<dbReference type="OrthoDB" id="212428at2157"/>
<dbReference type="RefSeq" id="WP_097007593.1">
    <property type="nucleotide sequence ID" value="NZ_OBEJ01000001.1"/>
</dbReference>
<evidence type="ECO:0000313" key="2">
    <source>
        <dbReference type="Proteomes" id="UP000219453"/>
    </source>
</evidence>
<gene>
    <name evidence="1" type="ORF">SAMN06269185_0583</name>
</gene>
<organism evidence="1 2">
    <name type="scientific">Natronoarchaeum philippinense</name>
    <dbReference type="NCBI Taxonomy" id="558529"/>
    <lineage>
        <taxon>Archaea</taxon>
        <taxon>Methanobacteriati</taxon>
        <taxon>Methanobacteriota</taxon>
        <taxon>Stenosarchaea group</taxon>
        <taxon>Halobacteria</taxon>
        <taxon>Halobacteriales</taxon>
        <taxon>Natronoarchaeaceae</taxon>
    </lineage>
</organism>
<reference evidence="1 2" key="1">
    <citation type="submission" date="2017-09" db="EMBL/GenBank/DDBJ databases">
        <authorList>
            <person name="Ehlers B."/>
            <person name="Leendertz F.H."/>
        </authorList>
    </citation>
    <scope>NUCLEOTIDE SEQUENCE [LARGE SCALE GENOMIC DNA]</scope>
    <source>
        <strain evidence="1 2">DSM 27208</strain>
    </source>
</reference>
<protein>
    <submittedName>
        <fullName evidence="1">Uncharacterized protein</fullName>
    </submittedName>
</protein>